<organism evidence="2 3">
    <name type="scientific">Skeletonema marinoi</name>
    <dbReference type="NCBI Taxonomy" id="267567"/>
    <lineage>
        <taxon>Eukaryota</taxon>
        <taxon>Sar</taxon>
        <taxon>Stramenopiles</taxon>
        <taxon>Ochrophyta</taxon>
        <taxon>Bacillariophyta</taxon>
        <taxon>Coscinodiscophyceae</taxon>
        <taxon>Thalassiosirophycidae</taxon>
        <taxon>Thalassiosirales</taxon>
        <taxon>Skeletonemataceae</taxon>
        <taxon>Skeletonema</taxon>
        <taxon>Skeletonema marinoi-dohrnii complex</taxon>
    </lineage>
</organism>
<protein>
    <submittedName>
        <fullName evidence="2">Uncharacterized protein</fullName>
    </submittedName>
</protein>
<feature type="region of interest" description="Disordered" evidence="1">
    <location>
        <begin position="1"/>
        <end position="22"/>
    </location>
</feature>
<proteinExistence type="predicted"/>
<gene>
    <name evidence="2" type="ORF">QTG54_010200</name>
</gene>
<evidence type="ECO:0000313" key="2">
    <source>
        <dbReference type="EMBL" id="KAK1738884.1"/>
    </source>
</evidence>
<sequence length="75" mass="8926">MSGILQKRRFQSTPYVKRDTNRPRNKANECIWENRAVLEKIDRYLLETVPYYQFCNDCMGSENEITATVAEYNNE</sequence>
<comment type="caution">
    <text evidence="2">The sequence shown here is derived from an EMBL/GenBank/DDBJ whole genome shotgun (WGS) entry which is preliminary data.</text>
</comment>
<dbReference type="Proteomes" id="UP001224775">
    <property type="component" value="Unassembled WGS sequence"/>
</dbReference>
<feature type="compositionally biased region" description="Basic residues" evidence="1">
    <location>
        <begin position="1"/>
        <end position="10"/>
    </location>
</feature>
<evidence type="ECO:0000313" key="3">
    <source>
        <dbReference type="Proteomes" id="UP001224775"/>
    </source>
</evidence>
<evidence type="ECO:0000256" key="1">
    <source>
        <dbReference type="SAM" id="MobiDB-lite"/>
    </source>
</evidence>
<reference evidence="2" key="1">
    <citation type="submission" date="2023-06" db="EMBL/GenBank/DDBJ databases">
        <title>Survivors Of The Sea: Transcriptome response of Skeletonema marinoi to long-term dormancy.</title>
        <authorList>
            <person name="Pinder M.I.M."/>
            <person name="Kourtchenko O."/>
            <person name="Robertson E.K."/>
            <person name="Larsson T."/>
            <person name="Maumus F."/>
            <person name="Osuna-Cruz C.M."/>
            <person name="Vancaester E."/>
            <person name="Stenow R."/>
            <person name="Vandepoele K."/>
            <person name="Ploug H."/>
            <person name="Bruchert V."/>
            <person name="Godhe A."/>
            <person name="Topel M."/>
        </authorList>
    </citation>
    <scope>NUCLEOTIDE SEQUENCE</scope>
    <source>
        <strain evidence="2">R05AC</strain>
    </source>
</reference>
<name>A0AAD9DAG2_9STRA</name>
<keyword evidence="3" id="KW-1185">Reference proteome</keyword>
<accession>A0AAD9DAG2</accession>
<dbReference type="AlphaFoldDB" id="A0AAD9DAG2"/>
<dbReference type="EMBL" id="JATAAI010000019">
    <property type="protein sequence ID" value="KAK1738884.1"/>
    <property type="molecule type" value="Genomic_DNA"/>
</dbReference>